<sequence length="156" mass="18481">MGYHFLLTLSLTELVTYPDDYNDYYEEHSLVRELIRVLKIDFPIKQIHERYFNDPVNTGDVLLFKSNEGSNNFIIIDTYKDPFDQLDLVSFGAQVNSNDIVETREIFRRIYDKCRVPISYREGQGVLNEKSTSSNYPMGISIHKYKYAQQLKIYWE</sequence>
<keyword evidence="2" id="KW-1185">Reference proteome</keyword>
<evidence type="ECO:0000313" key="1">
    <source>
        <dbReference type="EMBL" id="KTD85400.1"/>
    </source>
</evidence>
<protein>
    <submittedName>
        <fullName evidence="1">Uncharacterized protein</fullName>
    </submittedName>
</protein>
<dbReference type="EMBL" id="LCZJ02000028">
    <property type="protein sequence ID" value="KTD85400.1"/>
    <property type="molecule type" value="Genomic_DNA"/>
</dbReference>
<gene>
    <name evidence="1" type="ORF">UQ64_21255</name>
</gene>
<organism evidence="1 2">
    <name type="scientific">Paenibacillus etheri</name>
    <dbReference type="NCBI Taxonomy" id="1306852"/>
    <lineage>
        <taxon>Bacteria</taxon>
        <taxon>Bacillati</taxon>
        <taxon>Bacillota</taxon>
        <taxon>Bacilli</taxon>
        <taxon>Bacillales</taxon>
        <taxon>Paenibacillaceae</taxon>
        <taxon>Paenibacillus</taxon>
    </lineage>
</organism>
<dbReference type="Proteomes" id="UP000054709">
    <property type="component" value="Unassembled WGS sequence"/>
</dbReference>
<comment type="caution">
    <text evidence="1">The sequence shown here is derived from an EMBL/GenBank/DDBJ whole genome shotgun (WGS) entry which is preliminary data.</text>
</comment>
<dbReference type="AlphaFoldDB" id="A0A0W1AVS9"/>
<accession>A0A0W1AVS9</accession>
<proteinExistence type="predicted"/>
<name>A0A0W1AVS9_9BACL</name>
<evidence type="ECO:0000313" key="2">
    <source>
        <dbReference type="Proteomes" id="UP000054709"/>
    </source>
</evidence>
<reference evidence="1 2" key="1">
    <citation type="journal article" date="2015" name="Int. Biodeterior. Biodegradation">
        <title>Physiological and genetic screening methods for the isolation of methyl tert-butyl ether-degrading bacteria for bioremediation purposes.</title>
        <authorList>
            <person name="Guisado I.M."/>
            <person name="Purswani J."/>
            <person name="Gonzalez Lopez J."/>
            <person name="Pozo C."/>
        </authorList>
    </citation>
    <scope>NUCLEOTIDE SEQUENCE [LARGE SCALE GENOMIC DNA]</scope>
    <source>
        <strain evidence="1 2">SH7</strain>
    </source>
</reference>